<reference evidence="1" key="1">
    <citation type="submission" date="2023-10" db="EMBL/GenBank/DDBJ databases">
        <authorList>
            <person name="Chen Y."/>
            <person name="Shah S."/>
            <person name="Dougan E. K."/>
            <person name="Thang M."/>
            <person name="Chan C."/>
        </authorList>
    </citation>
    <scope>NUCLEOTIDE SEQUENCE [LARGE SCALE GENOMIC DNA]</scope>
</reference>
<accession>A0ABN9X8P9</accession>
<dbReference type="EMBL" id="CAUYUJ010020096">
    <property type="protein sequence ID" value="CAK0895849.1"/>
    <property type="molecule type" value="Genomic_DNA"/>
</dbReference>
<keyword evidence="2" id="KW-1185">Reference proteome</keyword>
<sequence length="168" mass="18246">MFLGIKQICLGRGLLINWDNPVAQSIKATTTAYAEQVKQAGRDHKLGAPFLHAWGALLRGLGQCAQVEGAVKTTLEAYWNAVISKAQNLELLADTVKHCRLSKTHNAKVAKLQFAVAVWQPDGGGMALEEAVMKAMMTIGGHRRNGAPPKSALARDAQRILDLLKEEH</sequence>
<protein>
    <submittedName>
        <fullName evidence="1">Uncharacterized protein</fullName>
    </submittedName>
</protein>
<evidence type="ECO:0000313" key="1">
    <source>
        <dbReference type="EMBL" id="CAK0895849.1"/>
    </source>
</evidence>
<dbReference type="Proteomes" id="UP001189429">
    <property type="component" value="Unassembled WGS sequence"/>
</dbReference>
<evidence type="ECO:0000313" key="2">
    <source>
        <dbReference type="Proteomes" id="UP001189429"/>
    </source>
</evidence>
<organism evidence="1 2">
    <name type="scientific">Prorocentrum cordatum</name>
    <dbReference type="NCBI Taxonomy" id="2364126"/>
    <lineage>
        <taxon>Eukaryota</taxon>
        <taxon>Sar</taxon>
        <taxon>Alveolata</taxon>
        <taxon>Dinophyceae</taxon>
        <taxon>Prorocentrales</taxon>
        <taxon>Prorocentraceae</taxon>
        <taxon>Prorocentrum</taxon>
    </lineage>
</organism>
<gene>
    <name evidence="1" type="ORF">PCOR1329_LOCUS74468</name>
</gene>
<comment type="caution">
    <text evidence="1">The sequence shown here is derived from an EMBL/GenBank/DDBJ whole genome shotgun (WGS) entry which is preliminary data.</text>
</comment>
<proteinExistence type="predicted"/>
<name>A0ABN9X8P9_9DINO</name>